<dbReference type="PANTHER" id="PTHR11346:SF176">
    <property type="entry name" value="32 KDA BETA-GALACTOSIDE-BINDING LECTIN LEC-3"/>
    <property type="match status" value="1"/>
</dbReference>
<dbReference type="GO" id="GO:0016936">
    <property type="term" value="F:galactoside binding"/>
    <property type="evidence" value="ECO:0007669"/>
    <property type="project" value="TreeGrafter"/>
</dbReference>
<evidence type="ECO:0000256" key="1">
    <source>
        <dbReference type="ARBA" id="ARBA00022734"/>
    </source>
</evidence>
<dbReference type="FunFam" id="2.60.120.200:FF:000124">
    <property type="entry name" value="Galectin-4"/>
    <property type="match status" value="1"/>
</dbReference>
<gene>
    <name evidence="5" type="ORF">LARSCL_LOCUS15427</name>
</gene>
<dbReference type="PROSITE" id="PS51304">
    <property type="entry name" value="GALECTIN"/>
    <property type="match status" value="2"/>
</dbReference>
<dbReference type="EMBL" id="CAXIEN010000233">
    <property type="protein sequence ID" value="CAL1288570.1"/>
    <property type="molecule type" value="Genomic_DNA"/>
</dbReference>
<dbReference type="Proteomes" id="UP001497382">
    <property type="component" value="Unassembled WGS sequence"/>
</dbReference>
<protein>
    <recommendedName>
        <fullName evidence="3">Galectin</fullName>
    </recommendedName>
</protein>
<dbReference type="SMART" id="SM00276">
    <property type="entry name" value="GLECT"/>
    <property type="match status" value="2"/>
</dbReference>
<evidence type="ECO:0000259" key="4">
    <source>
        <dbReference type="PROSITE" id="PS51304"/>
    </source>
</evidence>
<keyword evidence="1 3" id="KW-0430">Lectin</keyword>
<feature type="domain" description="Galectin" evidence="4">
    <location>
        <begin position="11"/>
        <end position="144"/>
    </location>
</feature>
<reference evidence="5 6" key="1">
    <citation type="submission" date="2024-04" db="EMBL/GenBank/DDBJ databases">
        <authorList>
            <person name="Rising A."/>
            <person name="Reimegard J."/>
            <person name="Sonavane S."/>
            <person name="Akerstrom W."/>
            <person name="Nylinder S."/>
            <person name="Hedman E."/>
            <person name="Kallberg Y."/>
        </authorList>
    </citation>
    <scope>NUCLEOTIDE SEQUENCE [LARGE SCALE GENOMIC DNA]</scope>
</reference>
<keyword evidence="6" id="KW-1185">Reference proteome</keyword>
<sequence>MSQIMGPALPFQSAIPGGIYNGKMIEVKGKIPYGADRFEINLMTGFDMSSDRTLHLGIRFDQRCVVRNHKQYDQWGPEERQGPFPFSFGRDFTMLILAEKTQYRIAVNNEPCWDFGHRLPMDQVKSIAVRGFFDVYHINFYDALKPSASPKVKRARTRLPPVNNPTIPYAYPIYDGLEPGMSIYINGRPPSNSCKFTISLQTGDAQYPPPDLAFHLDSRFYNRSVVRNTRCNGVWAAEETAISRFPFQPGISFEMVVQVEEDKFSVSINGQRFIDFRHRLRPLEKFDTLYIDKDVSISSIRFS</sequence>
<accession>A0AAV2AYW5</accession>
<keyword evidence="2" id="KW-0677">Repeat</keyword>
<dbReference type="CDD" id="cd00070">
    <property type="entry name" value="GLECT"/>
    <property type="match status" value="2"/>
</dbReference>
<proteinExistence type="predicted"/>
<dbReference type="GO" id="GO:0030246">
    <property type="term" value="F:carbohydrate binding"/>
    <property type="evidence" value="ECO:0007669"/>
    <property type="project" value="UniProtKB-UniRule"/>
</dbReference>
<dbReference type="AlphaFoldDB" id="A0AAV2AYW5"/>
<dbReference type="Gene3D" id="2.60.120.200">
    <property type="match status" value="2"/>
</dbReference>
<evidence type="ECO:0000313" key="6">
    <source>
        <dbReference type="Proteomes" id="UP001497382"/>
    </source>
</evidence>
<evidence type="ECO:0000256" key="3">
    <source>
        <dbReference type="RuleBase" id="RU102079"/>
    </source>
</evidence>
<dbReference type="SMART" id="SM00908">
    <property type="entry name" value="Gal-bind_lectin"/>
    <property type="match status" value="2"/>
</dbReference>
<evidence type="ECO:0000256" key="2">
    <source>
        <dbReference type="ARBA" id="ARBA00022737"/>
    </source>
</evidence>
<organism evidence="5 6">
    <name type="scientific">Larinioides sclopetarius</name>
    <dbReference type="NCBI Taxonomy" id="280406"/>
    <lineage>
        <taxon>Eukaryota</taxon>
        <taxon>Metazoa</taxon>
        <taxon>Ecdysozoa</taxon>
        <taxon>Arthropoda</taxon>
        <taxon>Chelicerata</taxon>
        <taxon>Arachnida</taxon>
        <taxon>Araneae</taxon>
        <taxon>Araneomorphae</taxon>
        <taxon>Entelegynae</taxon>
        <taxon>Araneoidea</taxon>
        <taxon>Araneidae</taxon>
        <taxon>Larinioides</taxon>
    </lineage>
</organism>
<dbReference type="Pfam" id="PF00337">
    <property type="entry name" value="Gal-bind_lectin"/>
    <property type="match status" value="2"/>
</dbReference>
<evidence type="ECO:0000313" key="5">
    <source>
        <dbReference type="EMBL" id="CAL1288570.1"/>
    </source>
</evidence>
<dbReference type="PANTHER" id="PTHR11346">
    <property type="entry name" value="GALECTIN"/>
    <property type="match status" value="1"/>
</dbReference>
<feature type="domain" description="Galectin" evidence="4">
    <location>
        <begin position="169"/>
        <end position="303"/>
    </location>
</feature>
<dbReference type="InterPro" id="IPR001079">
    <property type="entry name" value="Galectin_CRD"/>
</dbReference>
<dbReference type="InterPro" id="IPR013320">
    <property type="entry name" value="ConA-like_dom_sf"/>
</dbReference>
<dbReference type="InterPro" id="IPR044156">
    <property type="entry name" value="Galectin-like"/>
</dbReference>
<dbReference type="SUPFAM" id="SSF49899">
    <property type="entry name" value="Concanavalin A-like lectins/glucanases"/>
    <property type="match status" value="2"/>
</dbReference>
<name>A0AAV2AYW5_9ARAC</name>
<comment type="caution">
    <text evidence="5">The sequence shown here is derived from an EMBL/GenBank/DDBJ whole genome shotgun (WGS) entry which is preliminary data.</text>
</comment>